<evidence type="ECO:0000259" key="1">
    <source>
        <dbReference type="Pfam" id="PF00149"/>
    </source>
</evidence>
<comment type="caution">
    <text evidence="2">The sequence shown here is derived from an EMBL/GenBank/DDBJ whole genome shotgun (WGS) entry which is preliminary data.</text>
</comment>
<organism evidence="2 3">
    <name type="scientific">Pseudodesulfovibrio hydrargyri</name>
    <dbReference type="NCBI Taxonomy" id="2125990"/>
    <lineage>
        <taxon>Bacteria</taxon>
        <taxon>Pseudomonadati</taxon>
        <taxon>Thermodesulfobacteriota</taxon>
        <taxon>Desulfovibrionia</taxon>
        <taxon>Desulfovibrionales</taxon>
        <taxon>Desulfovibrionaceae</taxon>
    </lineage>
</organism>
<feature type="domain" description="Calcineurin-like phosphoesterase" evidence="1">
    <location>
        <begin position="6"/>
        <end position="178"/>
    </location>
</feature>
<dbReference type="InterPro" id="IPR029052">
    <property type="entry name" value="Metallo-depent_PP-like"/>
</dbReference>
<dbReference type="EMBL" id="LKAQ01000004">
    <property type="protein sequence ID" value="OIQ50396.1"/>
    <property type="molecule type" value="Genomic_DNA"/>
</dbReference>
<sequence length="218" mass="23046">MYWIAFGDIHESTGLLGSVPGLAEADGVIVTGDLTNRGGREAGKRVLDAVARYNPRILAQPGNMDSDGVTAYIREQDMDIHLRVRELAPGLGLMGVGLSTPTPFGTPGEVPESTLVQWLDRTHALADGFDRLICVIHEPPLDTVVDRLDNGQHVGSPGVRAFLKRVQPVLAVTGHIHEAAGTDRIGETPVINPGMLAGGGFVRINFDGGAVTASLESV</sequence>
<dbReference type="SUPFAM" id="SSF56300">
    <property type="entry name" value="Metallo-dependent phosphatases"/>
    <property type="match status" value="1"/>
</dbReference>
<dbReference type="Gene3D" id="3.60.21.10">
    <property type="match status" value="1"/>
</dbReference>
<dbReference type="Pfam" id="PF00149">
    <property type="entry name" value="Metallophos"/>
    <property type="match status" value="1"/>
</dbReference>
<dbReference type="PANTHER" id="PTHR37523:SF1">
    <property type="entry name" value="CALCINEURIN-LIKE PHOSPHOESTERASE DOMAIN-CONTAINING PROTEIN"/>
    <property type="match status" value="1"/>
</dbReference>
<name>A0A1J5MX55_9BACT</name>
<dbReference type="Proteomes" id="UP000181901">
    <property type="component" value="Unassembled WGS sequence"/>
</dbReference>
<gene>
    <name evidence="2" type="ORF">BerOc1_02327</name>
</gene>
<proteinExistence type="predicted"/>
<reference evidence="2 3" key="1">
    <citation type="submission" date="2015-09" db="EMBL/GenBank/DDBJ databases">
        <title>Genome of Desulfovibrio dechloracetivorans BerOc1, a mercury methylating strain isolated from highly hydrocarbons and metals contaminated coastal sediments.</title>
        <authorList>
            <person name="Goni Urriza M."/>
            <person name="Gassie C."/>
            <person name="Bouchez O."/>
            <person name="Klopp C."/>
            <person name="Ranchou-Peyruse A."/>
            <person name="Remy G."/>
        </authorList>
    </citation>
    <scope>NUCLEOTIDE SEQUENCE [LARGE SCALE GENOMIC DNA]</scope>
    <source>
        <strain evidence="2 3">BerOc1</strain>
    </source>
</reference>
<dbReference type="GO" id="GO:0016787">
    <property type="term" value="F:hydrolase activity"/>
    <property type="evidence" value="ECO:0007669"/>
    <property type="project" value="InterPro"/>
</dbReference>
<dbReference type="InterPro" id="IPR004843">
    <property type="entry name" value="Calcineurin-like_PHP"/>
</dbReference>
<dbReference type="RefSeq" id="WP_071545838.1">
    <property type="nucleotide sequence ID" value="NZ_LKAQ01000004.1"/>
</dbReference>
<accession>A0A1J5MX55</accession>
<protein>
    <submittedName>
        <fullName evidence="2">Calcineurin-like phosphoesterase superfamily domain protein</fullName>
    </submittedName>
</protein>
<keyword evidence="3" id="KW-1185">Reference proteome</keyword>
<dbReference type="AlphaFoldDB" id="A0A1J5MX55"/>
<dbReference type="PANTHER" id="PTHR37523">
    <property type="entry name" value="METALLOPHOSPHOESTERASE"/>
    <property type="match status" value="1"/>
</dbReference>
<evidence type="ECO:0000313" key="3">
    <source>
        <dbReference type="Proteomes" id="UP000181901"/>
    </source>
</evidence>
<evidence type="ECO:0000313" key="2">
    <source>
        <dbReference type="EMBL" id="OIQ50396.1"/>
    </source>
</evidence>
<dbReference type="OrthoDB" id="332939at2"/>